<dbReference type="KEGG" id="mik:FOE78_14715"/>
<dbReference type="RefSeq" id="WP_143986968.1">
    <property type="nucleotide sequence ID" value="NZ_CP041692.1"/>
</dbReference>
<gene>
    <name evidence="3" type="ORF">FOE78_14715</name>
</gene>
<dbReference type="InterPro" id="IPR055170">
    <property type="entry name" value="GFO_IDH_MocA-like_dom"/>
</dbReference>
<dbReference type="InterPro" id="IPR000683">
    <property type="entry name" value="Gfo/Idh/MocA-like_OxRdtase_N"/>
</dbReference>
<dbReference type="SUPFAM" id="SSF55347">
    <property type="entry name" value="Glyceraldehyde-3-phosphate dehydrogenase-like, C-terminal domain"/>
    <property type="match status" value="1"/>
</dbReference>
<reference evidence="3 4" key="1">
    <citation type="submission" date="2019-07" db="EMBL/GenBank/DDBJ databases">
        <title>Microlunatus dokdonensis sp. nov. isolated from the rhizospheric soil of the wild plant Elymus tsukushiensis.</title>
        <authorList>
            <person name="Ghim S.-Y."/>
            <person name="Hwang Y.-J."/>
            <person name="Son J.-S."/>
            <person name="Shin J.-H."/>
        </authorList>
    </citation>
    <scope>NUCLEOTIDE SEQUENCE [LARGE SCALE GENOMIC DNA]</scope>
    <source>
        <strain evidence="3 4">KUDC0627</strain>
    </source>
</reference>
<dbReference type="EMBL" id="CP041692">
    <property type="protein sequence ID" value="QDP97007.1"/>
    <property type="molecule type" value="Genomic_DNA"/>
</dbReference>
<protein>
    <submittedName>
        <fullName evidence="3">Gfo/Idh/MocA family oxidoreductase</fullName>
    </submittedName>
</protein>
<dbReference type="SUPFAM" id="SSF51735">
    <property type="entry name" value="NAD(P)-binding Rossmann-fold domains"/>
    <property type="match status" value="1"/>
</dbReference>
<dbReference type="OrthoDB" id="9815825at2"/>
<dbReference type="Pfam" id="PF22725">
    <property type="entry name" value="GFO_IDH_MocA_C3"/>
    <property type="match status" value="1"/>
</dbReference>
<dbReference type="Proteomes" id="UP000319263">
    <property type="component" value="Chromosome"/>
</dbReference>
<keyword evidence="4" id="KW-1185">Reference proteome</keyword>
<dbReference type="PANTHER" id="PTHR43249:SF1">
    <property type="entry name" value="D-GLUCOSIDE 3-DEHYDROGENASE"/>
    <property type="match status" value="1"/>
</dbReference>
<dbReference type="Gene3D" id="3.40.50.720">
    <property type="entry name" value="NAD(P)-binding Rossmann-like Domain"/>
    <property type="match status" value="1"/>
</dbReference>
<dbReference type="AlphaFoldDB" id="A0A516Q0R1"/>
<dbReference type="PANTHER" id="PTHR43249">
    <property type="entry name" value="UDP-N-ACETYL-2-AMINO-2-DEOXY-D-GLUCURONATE OXIDASE"/>
    <property type="match status" value="1"/>
</dbReference>
<feature type="domain" description="Gfo/Idh/MocA-like oxidoreductase N-terminal" evidence="1">
    <location>
        <begin position="2"/>
        <end position="120"/>
    </location>
</feature>
<feature type="domain" description="GFO/IDH/MocA-like oxidoreductase" evidence="2">
    <location>
        <begin position="134"/>
        <end position="253"/>
    </location>
</feature>
<evidence type="ECO:0000259" key="1">
    <source>
        <dbReference type="Pfam" id="PF01408"/>
    </source>
</evidence>
<dbReference type="Pfam" id="PF01408">
    <property type="entry name" value="GFO_IDH_MocA"/>
    <property type="match status" value="1"/>
</dbReference>
<evidence type="ECO:0000313" key="3">
    <source>
        <dbReference type="EMBL" id="QDP97007.1"/>
    </source>
</evidence>
<accession>A0A516Q0R1</accession>
<evidence type="ECO:0000313" key="4">
    <source>
        <dbReference type="Proteomes" id="UP000319263"/>
    </source>
</evidence>
<organism evidence="3 4">
    <name type="scientific">Microlunatus elymi</name>
    <dbReference type="NCBI Taxonomy" id="2596828"/>
    <lineage>
        <taxon>Bacteria</taxon>
        <taxon>Bacillati</taxon>
        <taxon>Actinomycetota</taxon>
        <taxon>Actinomycetes</taxon>
        <taxon>Propionibacteriales</taxon>
        <taxon>Propionibacteriaceae</taxon>
        <taxon>Microlunatus</taxon>
    </lineage>
</organism>
<sequence length="384" mass="41256">MLKVGIIGTGGISAAHLRGYLDHPQQCQVVALCDIVPGKAEARRAEFDLPDARVYADAAEMLAAEWLDLVSVATPPDAHAPMTILALNAGVNVLVEKPMAPSLEECDAMIAAAEASGKLLGSVAQNRYRDDMASLKEVLDSGLIGTISHAQINSAWSRSLPYYDLWWRGRWATEGGGCTLNHAIHHIDLTLWLLGRPRAVTAVMSNAQHDNAEVEDLSVAILQYDRGLAELTSSTVHHGEQQSIVIQGQHARVSQPWSVAADRHRPNGFPGGANDQLITELDAVAAAHRPLAKTGHPGQIGDFLAAVAEGRRPAIDGTDGRNAIELVTAIYESAIERKTVDFPLQPDDPYYRTGTLVERAPHFFEKLNSVDDQAGEIVVGGSAT</sequence>
<dbReference type="InterPro" id="IPR036291">
    <property type="entry name" value="NAD(P)-bd_dom_sf"/>
</dbReference>
<name>A0A516Q0R1_9ACTN</name>
<dbReference type="Gene3D" id="3.30.360.10">
    <property type="entry name" value="Dihydrodipicolinate Reductase, domain 2"/>
    <property type="match status" value="1"/>
</dbReference>
<evidence type="ECO:0000259" key="2">
    <source>
        <dbReference type="Pfam" id="PF22725"/>
    </source>
</evidence>
<dbReference type="GO" id="GO:0000166">
    <property type="term" value="F:nucleotide binding"/>
    <property type="evidence" value="ECO:0007669"/>
    <property type="project" value="InterPro"/>
</dbReference>
<proteinExistence type="predicted"/>
<dbReference type="InterPro" id="IPR052515">
    <property type="entry name" value="Gfo/Idh/MocA_Oxidoreductase"/>
</dbReference>